<keyword evidence="1" id="KW-1133">Transmembrane helix</keyword>
<dbReference type="AlphaFoldDB" id="A0A6C7EI71"/>
<dbReference type="InterPro" id="IPR021414">
    <property type="entry name" value="DUF3054"/>
</dbReference>
<dbReference type="KEGG" id="aym:YM304_33620"/>
<keyword evidence="1" id="KW-0472">Membrane</keyword>
<keyword evidence="3" id="KW-1185">Reference proteome</keyword>
<name>A0A6C7EI71_ILUCY</name>
<evidence type="ECO:0000313" key="3">
    <source>
        <dbReference type="Proteomes" id="UP000011863"/>
    </source>
</evidence>
<reference evidence="2 3" key="1">
    <citation type="journal article" date="2013" name="Int. J. Syst. Evol. Microbiol.">
        <title>Ilumatobacter nonamiense sp. nov. and Ilumatobacter coccineum sp. nov., isolated from seashore sand.</title>
        <authorList>
            <person name="Matsumoto A."/>
            <person name="Kasai H."/>
            <person name="Matsuo Y."/>
            <person name="Shizuri Y."/>
            <person name="Ichikawa N."/>
            <person name="Fujita N."/>
            <person name="Omura S."/>
            <person name="Takahashi Y."/>
        </authorList>
    </citation>
    <scope>NUCLEOTIDE SEQUENCE [LARGE SCALE GENOMIC DNA]</scope>
    <source>
        <strain evidence="3">NBRC 103263 / KCTC 29153 / YM16-304</strain>
    </source>
</reference>
<feature type="transmembrane region" description="Helical" evidence="1">
    <location>
        <begin position="36"/>
        <end position="57"/>
    </location>
</feature>
<sequence length="120" mass="13160">MSQLLRRVETAVGVDVFVVVVFVAIGRRNHDENPGVAGLVDTAAPFVIGLVVAWLAAQVWKQPIAWRAGLIIWVTTVAVGMLCRRFFFDEGTALSFVIVASVFLGTFLNGWRFIARRVAA</sequence>
<accession>A0A6C7EI71</accession>
<keyword evidence="1" id="KW-0812">Transmembrane</keyword>
<evidence type="ECO:0000313" key="2">
    <source>
        <dbReference type="EMBL" id="BAN03676.1"/>
    </source>
</evidence>
<dbReference type="Proteomes" id="UP000011863">
    <property type="component" value="Chromosome"/>
</dbReference>
<evidence type="ECO:0008006" key="4">
    <source>
        <dbReference type="Google" id="ProtNLM"/>
    </source>
</evidence>
<dbReference type="EMBL" id="AP012057">
    <property type="protein sequence ID" value="BAN03676.1"/>
    <property type="molecule type" value="Genomic_DNA"/>
</dbReference>
<feature type="transmembrane region" description="Helical" evidence="1">
    <location>
        <begin position="93"/>
        <end position="114"/>
    </location>
</feature>
<dbReference type="OrthoDB" id="3698172at2"/>
<protein>
    <recommendedName>
        <fullName evidence="4">DUF3054 domain-containing protein</fullName>
    </recommendedName>
</protein>
<dbReference type="Pfam" id="PF11255">
    <property type="entry name" value="DUF3054"/>
    <property type="match status" value="1"/>
</dbReference>
<proteinExistence type="predicted"/>
<organism evidence="2 3">
    <name type="scientific">Ilumatobacter coccineus (strain NBRC 103263 / KCTC 29153 / YM16-304)</name>
    <dbReference type="NCBI Taxonomy" id="1313172"/>
    <lineage>
        <taxon>Bacteria</taxon>
        <taxon>Bacillati</taxon>
        <taxon>Actinomycetota</taxon>
        <taxon>Acidimicrobiia</taxon>
        <taxon>Acidimicrobiales</taxon>
        <taxon>Ilumatobacteraceae</taxon>
        <taxon>Ilumatobacter</taxon>
    </lineage>
</organism>
<evidence type="ECO:0000256" key="1">
    <source>
        <dbReference type="SAM" id="Phobius"/>
    </source>
</evidence>
<gene>
    <name evidence="2" type="ORF">YM304_33620</name>
</gene>
<dbReference type="RefSeq" id="WP_015442923.1">
    <property type="nucleotide sequence ID" value="NC_020520.1"/>
</dbReference>
<feature type="transmembrane region" description="Helical" evidence="1">
    <location>
        <begin position="12"/>
        <end position="30"/>
    </location>
</feature>
<feature type="transmembrane region" description="Helical" evidence="1">
    <location>
        <begin position="64"/>
        <end position="87"/>
    </location>
</feature>